<dbReference type="Pfam" id="PF12499">
    <property type="entry name" value="DUF3707"/>
    <property type="match status" value="1"/>
</dbReference>
<feature type="domain" description="Pherophorin" evidence="1">
    <location>
        <begin position="98"/>
        <end position="259"/>
    </location>
</feature>
<name>A0A9W6C1K8_9CHLO</name>
<proteinExistence type="predicted"/>
<evidence type="ECO:0000313" key="3">
    <source>
        <dbReference type="Proteomes" id="UP001165080"/>
    </source>
</evidence>
<dbReference type="AlphaFoldDB" id="A0A9W6C1K8"/>
<evidence type="ECO:0000313" key="2">
    <source>
        <dbReference type="EMBL" id="GLC62213.1"/>
    </source>
</evidence>
<accession>A0A9W6C1K8</accession>
<dbReference type="InterPro" id="IPR024616">
    <property type="entry name" value="Pherophorin"/>
</dbReference>
<evidence type="ECO:0000259" key="1">
    <source>
        <dbReference type="Pfam" id="PF12499"/>
    </source>
</evidence>
<reference evidence="2 3" key="1">
    <citation type="journal article" date="2023" name="Commun. Biol.">
        <title>Reorganization of the ancestral sex-determining regions during the evolution of trioecy in Pleodorina starrii.</title>
        <authorList>
            <person name="Takahashi K."/>
            <person name="Suzuki S."/>
            <person name="Kawai-Toyooka H."/>
            <person name="Yamamoto K."/>
            <person name="Hamaji T."/>
            <person name="Ootsuki R."/>
            <person name="Yamaguchi H."/>
            <person name="Kawachi M."/>
            <person name="Higashiyama T."/>
            <person name="Nozaki H."/>
        </authorList>
    </citation>
    <scope>NUCLEOTIDE SEQUENCE [LARGE SCALE GENOMIC DNA]</scope>
    <source>
        <strain evidence="2 3">NIES-4479</strain>
    </source>
</reference>
<comment type="caution">
    <text evidence="2">The sequence shown here is derived from an EMBL/GenBank/DDBJ whole genome shotgun (WGS) entry which is preliminary data.</text>
</comment>
<sequence length="278" mass="30162">MMACANFTAGSMAGRFVNMTKYGDATTNRTTGFLVLASPSYLNMNSGLQPDSSGQPICAPSSLVMDQYSYTSLQPEPTRCDSANISTPCKLIPPRSNFPYCDCDLNAPSRTPYTLSYTRKFSQSSYNYFCFGITVNNSTCGRSKCCNMDLFKVEWLVNDATCFRSVAGYTLRLKGGKAAPKSMSWSRYNDTALRPSQMLAVMKTNNLGLNMGNANGAELCLALQAKIPQCATLSQLCYNGASTGCRYALFERAASNGCCARNFVNGPFGAITSSRPKL</sequence>
<keyword evidence="3" id="KW-1185">Reference proteome</keyword>
<dbReference type="EMBL" id="BRXU01000060">
    <property type="protein sequence ID" value="GLC62213.1"/>
    <property type="molecule type" value="Genomic_DNA"/>
</dbReference>
<organism evidence="2 3">
    <name type="scientific">Pleodorina starrii</name>
    <dbReference type="NCBI Taxonomy" id="330485"/>
    <lineage>
        <taxon>Eukaryota</taxon>
        <taxon>Viridiplantae</taxon>
        <taxon>Chlorophyta</taxon>
        <taxon>core chlorophytes</taxon>
        <taxon>Chlorophyceae</taxon>
        <taxon>CS clade</taxon>
        <taxon>Chlamydomonadales</taxon>
        <taxon>Volvocaceae</taxon>
        <taxon>Pleodorina</taxon>
    </lineage>
</organism>
<protein>
    <recommendedName>
        <fullName evidence="1">Pherophorin domain-containing protein</fullName>
    </recommendedName>
</protein>
<dbReference type="Proteomes" id="UP001165080">
    <property type="component" value="Unassembled WGS sequence"/>
</dbReference>
<gene>
    <name evidence="2" type="primary">PLESTBF000945</name>
    <name evidence="2" type="ORF">PLESTB_001856000</name>
</gene>